<dbReference type="PANTHER" id="PTHR20914:SF8">
    <property type="entry name" value="GENE 12253-RELATED"/>
    <property type="match status" value="1"/>
</dbReference>
<evidence type="ECO:0008006" key="5">
    <source>
        <dbReference type="Google" id="ProtNLM"/>
    </source>
</evidence>
<dbReference type="AlphaFoldDB" id="A0A8C8ZWC0"/>
<dbReference type="Ensembl" id="ENSPSMT00000024465.1">
    <property type="protein sequence ID" value="ENSPSMP00000021086.1"/>
    <property type="gene ID" value="ENSPSMG00000014917.1"/>
</dbReference>
<dbReference type="InterPro" id="IPR045860">
    <property type="entry name" value="Snake_toxin-like_sf"/>
</dbReference>
<dbReference type="Gene3D" id="2.10.60.10">
    <property type="entry name" value="CD59"/>
    <property type="match status" value="1"/>
</dbReference>
<evidence type="ECO:0000256" key="1">
    <source>
        <dbReference type="ARBA" id="ARBA00004613"/>
    </source>
</evidence>
<organism evidence="3 4">
    <name type="scientific">Prolemur simus</name>
    <name type="common">Greater bamboo lemur</name>
    <name type="synonym">Hapalemur simus</name>
    <dbReference type="NCBI Taxonomy" id="1328070"/>
    <lineage>
        <taxon>Eukaryota</taxon>
        <taxon>Metazoa</taxon>
        <taxon>Chordata</taxon>
        <taxon>Craniata</taxon>
        <taxon>Vertebrata</taxon>
        <taxon>Euteleostomi</taxon>
        <taxon>Mammalia</taxon>
        <taxon>Eutheria</taxon>
        <taxon>Euarchontoglires</taxon>
        <taxon>Primates</taxon>
        <taxon>Strepsirrhini</taxon>
        <taxon>Lemuriformes</taxon>
        <taxon>Lemuridae</taxon>
        <taxon>Prolemur</taxon>
    </lineage>
</organism>
<reference evidence="3" key="2">
    <citation type="submission" date="2025-09" db="UniProtKB">
        <authorList>
            <consortium name="Ensembl"/>
        </authorList>
    </citation>
    <scope>IDENTIFICATION</scope>
</reference>
<keyword evidence="4" id="KW-1185">Reference proteome</keyword>
<evidence type="ECO:0000313" key="4">
    <source>
        <dbReference type="Proteomes" id="UP000694414"/>
    </source>
</evidence>
<evidence type="ECO:0000313" key="3">
    <source>
        <dbReference type="Ensembl" id="ENSPSMP00000021086.1"/>
    </source>
</evidence>
<evidence type="ECO:0000256" key="2">
    <source>
        <dbReference type="ARBA" id="ARBA00022525"/>
    </source>
</evidence>
<dbReference type="PANTHER" id="PTHR20914">
    <property type="entry name" value="LY6/PLAUR DOMAIN-CONTAINING PROTEIN 8"/>
    <property type="match status" value="1"/>
</dbReference>
<dbReference type="GO" id="GO:0005576">
    <property type="term" value="C:extracellular region"/>
    <property type="evidence" value="ECO:0007669"/>
    <property type="project" value="UniProtKB-SubCell"/>
</dbReference>
<dbReference type="SUPFAM" id="SSF57302">
    <property type="entry name" value="Snake toxin-like"/>
    <property type="match status" value="1"/>
</dbReference>
<comment type="subcellular location">
    <subcellularLocation>
        <location evidence="1">Secreted</location>
    </subcellularLocation>
</comment>
<sequence>FCAGQRSELFQQKGCSSRTCVPLSFSATLGNEKTFAFGHQCCAAAQCNRELFPALQKSSDSNGVTCRACINETDLSCHPAPLTCTGVETKCVEVVGTVGKILVLYGMGCATETACSLRGAEVLGSLRINAYCVDPISGSRPLAPILSSTLTGLFLLKVSL</sequence>
<dbReference type="InterPro" id="IPR050918">
    <property type="entry name" value="CNF-like_PLA2_Inhibitor"/>
</dbReference>
<dbReference type="GeneTree" id="ENSGT00730000111648"/>
<accession>A0A8C8ZWC0</accession>
<keyword evidence="2" id="KW-0964">Secreted</keyword>
<dbReference type="Proteomes" id="UP000694414">
    <property type="component" value="Unplaced"/>
</dbReference>
<reference evidence="3" key="1">
    <citation type="submission" date="2025-08" db="UniProtKB">
        <authorList>
            <consortium name="Ensembl"/>
        </authorList>
    </citation>
    <scope>IDENTIFICATION</scope>
</reference>
<proteinExistence type="predicted"/>
<name>A0A8C8ZWC0_PROSS</name>
<protein>
    <recommendedName>
        <fullName evidence="5">UPAR/Ly6 domain-containing protein</fullName>
    </recommendedName>
</protein>